<keyword evidence="5" id="KW-1003">Cell membrane</keyword>
<evidence type="ECO:0000256" key="1">
    <source>
        <dbReference type="ARBA" id="ARBA00003159"/>
    </source>
</evidence>
<dbReference type="SUPFAM" id="SSF161098">
    <property type="entry name" value="MetI-like"/>
    <property type="match status" value="1"/>
</dbReference>
<gene>
    <name evidence="12" type="primary">glnM</name>
    <name evidence="12" type="ORF">DB43_HO00080</name>
</gene>
<organism evidence="12 13">
    <name type="scientific">Parachlamydia acanthamoebae</name>
    <dbReference type="NCBI Taxonomy" id="83552"/>
    <lineage>
        <taxon>Bacteria</taxon>
        <taxon>Pseudomonadati</taxon>
        <taxon>Chlamydiota</taxon>
        <taxon>Chlamydiia</taxon>
        <taxon>Parachlamydiales</taxon>
        <taxon>Parachlamydiaceae</taxon>
        <taxon>Parachlamydia</taxon>
    </lineage>
</organism>
<dbReference type="InterPro" id="IPR010065">
    <property type="entry name" value="AA_ABC_transptr_permease_3TM"/>
</dbReference>
<feature type="transmembrane region" description="Helical" evidence="10">
    <location>
        <begin position="12"/>
        <end position="34"/>
    </location>
</feature>
<evidence type="ECO:0000256" key="4">
    <source>
        <dbReference type="ARBA" id="ARBA00022448"/>
    </source>
</evidence>
<comment type="subcellular location">
    <subcellularLocation>
        <location evidence="2">Cell inner membrane</location>
        <topology evidence="2">Multi-pass membrane protein</topology>
    </subcellularLocation>
    <subcellularLocation>
        <location evidence="10">Cell membrane</location>
        <topology evidence="10">Multi-pass membrane protein</topology>
    </subcellularLocation>
</comment>
<evidence type="ECO:0000256" key="3">
    <source>
        <dbReference type="ARBA" id="ARBA00010072"/>
    </source>
</evidence>
<dbReference type="NCBIfam" id="TIGR01726">
    <property type="entry name" value="HEQRo_perm_3TM"/>
    <property type="match status" value="1"/>
</dbReference>
<feature type="domain" description="ABC transmembrane type-1" evidence="11">
    <location>
        <begin position="51"/>
        <end position="239"/>
    </location>
</feature>
<evidence type="ECO:0000256" key="7">
    <source>
        <dbReference type="ARBA" id="ARBA00022970"/>
    </source>
</evidence>
<comment type="similarity">
    <text evidence="3">Belongs to the binding-protein-dependent transport system permease family. HisMQ subfamily.</text>
</comment>
<dbReference type="EMBL" id="JSAM01000110">
    <property type="protein sequence ID" value="KIA76669.1"/>
    <property type="molecule type" value="Genomic_DNA"/>
</dbReference>
<dbReference type="OMA" id="PVFFPLR"/>
<dbReference type="RefSeq" id="WP_013925726.1">
    <property type="nucleotide sequence ID" value="NZ_BAWW01000066.1"/>
</dbReference>
<evidence type="ECO:0000313" key="12">
    <source>
        <dbReference type="EMBL" id="KIA76669.1"/>
    </source>
</evidence>
<evidence type="ECO:0000256" key="9">
    <source>
        <dbReference type="ARBA" id="ARBA00023136"/>
    </source>
</evidence>
<comment type="function">
    <text evidence="1">Part of the binding-protein-dependent transport system for glutamine; probably responsible for the translocation of the substrate across the membrane.</text>
</comment>
<dbReference type="Pfam" id="PF00528">
    <property type="entry name" value="BPD_transp_1"/>
    <property type="match status" value="1"/>
</dbReference>
<evidence type="ECO:0000313" key="13">
    <source>
        <dbReference type="Proteomes" id="UP000031307"/>
    </source>
</evidence>
<dbReference type="CDD" id="cd06261">
    <property type="entry name" value="TM_PBP2"/>
    <property type="match status" value="1"/>
</dbReference>
<dbReference type="GO" id="GO:0043190">
    <property type="term" value="C:ATP-binding cassette (ABC) transporter complex"/>
    <property type="evidence" value="ECO:0007669"/>
    <property type="project" value="InterPro"/>
</dbReference>
<feature type="transmembrane region" description="Helical" evidence="10">
    <location>
        <begin position="120"/>
        <end position="136"/>
    </location>
</feature>
<dbReference type="GO" id="GO:0006865">
    <property type="term" value="P:amino acid transport"/>
    <property type="evidence" value="ECO:0007669"/>
    <property type="project" value="UniProtKB-KW"/>
</dbReference>
<evidence type="ECO:0000256" key="5">
    <source>
        <dbReference type="ARBA" id="ARBA00022475"/>
    </source>
</evidence>
<dbReference type="PANTHER" id="PTHR30614:SF20">
    <property type="entry name" value="GLUTAMINE TRANSPORT SYSTEM PERMEASE PROTEIN GLNP"/>
    <property type="match status" value="1"/>
</dbReference>
<evidence type="ECO:0000256" key="8">
    <source>
        <dbReference type="ARBA" id="ARBA00022989"/>
    </source>
</evidence>
<dbReference type="InterPro" id="IPR043429">
    <property type="entry name" value="ArtM/GltK/GlnP/TcyL/YhdX-like"/>
</dbReference>
<protein>
    <submittedName>
        <fullName evidence="12">Putative glutamine ABC transporter permease protein GlnM</fullName>
    </submittedName>
</protein>
<evidence type="ECO:0000256" key="10">
    <source>
        <dbReference type="RuleBase" id="RU363032"/>
    </source>
</evidence>
<keyword evidence="9 10" id="KW-0472">Membrane</keyword>
<evidence type="ECO:0000256" key="6">
    <source>
        <dbReference type="ARBA" id="ARBA00022692"/>
    </source>
</evidence>
<dbReference type="InterPro" id="IPR035906">
    <property type="entry name" value="MetI-like_sf"/>
</dbReference>
<dbReference type="GO" id="GO:0022857">
    <property type="term" value="F:transmembrane transporter activity"/>
    <property type="evidence" value="ECO:0007669"/>
    <property type="project" value="InterPro"/>
</dbReference>
<dbReference type="PROSITE" id="PS50928">
    <property type="entry name" value="ABC_TM1"/>
    <property type="match status" value="1"/>
</dbReference>
<dbReference type="PATRIC" id="fig|83552.4.peg.2217"/>
<keyword evidence="8 10" id="KW-1133">Transmembrane helix</keyword>
<dbReference type="InterPro" id="IPR000515">
    <property type="entry name" value="MetI-like"/>
</dbReference>
<reference evidence="12 13" key="1">
    <citation type="journal article" date="2014" name="Mol. Biol. Evol.">
        <title>Massive expansion of Ubiquitination-related gene families within the Chlamydiae.</title>
        <authorList>
            <person name="Domman D."/>
            <person name="Collingro A."/>
            <person name="Lagkouvardos I."/>
            <person name="Gehre L."/>
            <person name="Weinmaier T."/>
            <person name="Rattei T."/>
            <person name="Subtil A."/>
            <person name="Horn M."/>
        </authorList>
    </citation>
    <scope>NUCLEOTIDE SEQUENCE [LARGE SCALE GENOMIC DNA]</scope>
    <source>
        <strain evidence="12 13">OEW1</strain>
    </source>
</reference>
<dbReference type="AlphaFoldDB" id="A0A0C1EJE0"/>
<dbReference type="PANTHER" id="PTHR30614">
    <property type="entry name" value="MEMBRANE COMPONENT OF AMINO ACID ABC TRANSPORTER"/>
    <property type="match status" value="1"/>
</dbReference>
<keyword evidence="4 10" id="KW-0813">Transport</keyword>
<keyword evidence="6 10" id="KW-0812">Transmembrane</keyword>
<feature type="transmembrane region" description="Helical" evidence="10">
    <location>
        <begin position="221"/>
        <end position="238"/>
    </location>
</feature>
<feature type="transmembrane region" description="Helical" evidence="10">
    <location>
        <begin position="96"/>
        <end position="114"/>
    </location>
</feature>
<feature type="transmembrane region" description="Helical" evidence="10">
    <location>
        <begin position="54"/>
        <end position="75"/>
    </location>
</feature>
<proteinExistence type="inferred from homology"/>
<comment type="caution">
    <text evidence="12">The sequence shown here is derived from an EMBL/GenBank/DDBJ whole genome shotgun (WGS) entry which is preliminary data.</text>
</comment>
<dbReference type="Gene3D" id="1.10.3720.10">
    <property type="entry name" value="MetI-like"/>
    <property type="match status" value="1"/>
</dbReference>
<keyword evidence="7" id="KW-0029">Amino-acid transport</keyword>
<sequence length="250" mass="28068">MQTSIWHKISLFFQLSLAIVLLALLCYTIFYSQAYDWSSVWEYRELFLKGWLNTVYLSGICLILSLIIGCIAAFSKLSAIPFFRYLATGYIEFIRGTPLLVQILVFYYVVAHAVGLENRLIVGVLSLSLFSGAYIAEMIRAGIESISSTQLESARAICLTPFQTYRFIIFPQAVSQTLPPLAGQFASIIKDSSLLSIIGINELTNTAQQINSATYSTLESFFPLALGYLVLTLPISLLSKKLEERFRYET</sequence>
<name>A0A0C1EJE0_9BACT</name>
<dbReference type="Proteomes" id="UP000031307">
    <property type="component" value="Unassembled WGS sequence"/>
</dbReference>
<evidence type="ECO:0000256" key="2">
    <source>
        <dbReference type="ARBA" id="ARBA00004429"/>
    </source>
</evidence>
<evidence type="ECO:0000259" key="11">
    <source>
        <dbReference type="PROSITE" id="PS50928"/>
    </source>
</evidence>
<accession>A0A0C1EJE0</accession>